<organism evidence="2">
    <name type="scientific">Triticum urartu</name>
    <name type="common">Red wild einkorn</name>
    <name type="synonym">Crithodium urartu</name>
    <dbReference type="NCBI Taxonomy" id="4572"/>
    <lineage>
        <taxon>Eukaryota</taxon>
        <taxon>Viridiplantae</taxon>
        <taxon>Streptophyta</taxon>
        <taxon>Embryophyta</taxon>
        <taxon>Tracheophyta</taxon>
        <taxon>Spermatophyta</taxon>
        <taxon>Magnoliopsida</taxon>
        <taxon>Liliopsida</taxon>
        <taxon>Poales</taxon>
        <taxon>Poaceae</taxon>
        <taxon>BOP clade</taxon>
        <taxon>Pooideae</taxon>
        <taxon>Triticodae</taxon>
        <taxon>Triticeae</taxon>
        <taxon>Triticinae</taxon>
        <taxon>Triticum</taxon>
    </lineage>
</organism>
<name>M7YIR8_TRIUA</name>
<dbReference type="PANTHER" id="PTHR31495:SF19">
    <property type="entry name" value="OS02G0734500 PROTEIN"/>
    <property type="match status" value="1"/>
</dbReference>
<protein>
    <recommendedName>
        <fullName evidence="3">Peroxygenase 5</fullName>
    </recommendedName>
</protein>
<dbReference type="InterPro" id="IPR007736">
    <property type="entry name" value="Caleosin-related"/>
</dbReference>
<dbReference type="EMBL" id="KD265410">
    <property type="protein sequence ID" value="EMS47112.1"/>
    <property type="molecule type" value="Genomic_DNA"/>
</dbReference>
<dbReference type="GO" id="GO:0004497">
    <property type="term" value="F:monooxygenase activity"/>
    <property type="evidence" value="ECO:0007669"/>
    <property type="project" value="TreeGrafter"/>
</dbReference>
<dbReference type="Pfam" id="PF05042">
    <property type="entry name" value="Caleosin"/>
    <property type="match status" value="1"/>
</dbReference>
<dbReference type="GO" id="GO:0005509">
    <property type="term" value="F:calcium ion binding"/>
    <property type="evidence" value="ECO:0007669"/>
    <property type="project" value="TreeGrafter"/>
</dbReference>
<comment type="similarity">
    <text evidence="1">Belongs to the caleosin family.</text>
</comment>
<dbReference type="eggNOG" id="ENOG502QTJ2">
    <property type="taxonomic scope" value="Eukaryota"/>
</dbReference>
<sequence length="122" mass="13589">MQENATTSKFSIYIENIHKGIHGSDSGSYDAQGRFVPAKFNEIFTKHGKVEPNAVNERELEAMRTANRMDGDDIGRAASKAEWDLLYSLAKDKDGFLQKDAARTVFDDSLFVLLAKDGSSRN</sequence>
<dbReference type="PANTHER" id="PTHR31495">
    <property type="entry name" value="PEROXYGENASE 3-RELATED"/>
    <property type="match status" value="1"/>
</dbReference>
<accession>M7YIR8</accession>
<dbReference type="STRING" id="4572.M7YIR8"/>
<evidence type="ECO:0000256" key="1">
    <source>
        <dbReference type="ARBA" id="ARBA00006765"/>
    </source>
</evidence>
<evidence type="ECO:0008006" key="3">
    <source>
        <dbReference type="Google" id="ProtNLM"/>
    </source>
</evidence>
<proteinExistence type="inferred from homology"/>
<dbReference type="AlphaFoldDB" id="M7YIR8"/>
<evidence type="ECO:0000313" key="2">
    <source>
        <dbReference type="EMBL" id="EMS47112.1"/>
    </source>
</evidence>
<reference evidence="2" key="1">
    <citation type="journal article" date="2013" name="Nature">
        <title>Draft genome of the wheat A-genome progenitor Triticum urartu.</title>
        <authorList>
            <person name="Ling H.Q."/>
            <person name="Zhao S."/>
            <person name="Liu D."/>
            <person name="Wang J."/>
            <person name="Sun H."/>
            <person name="Zhang C."/>
            <person name="Fan H."/>
            <person name="Li D."/>
            <person name="Dong L."/>
            <person name="Tao Y."/>
            <person name="Gao C."/>
            <person name="Wu H."/>
            <person name="Li Y."/>
            <person name="Cui Y."/>
            <person name="Guo X."/>
            <person name="Zheng S."/>
            <person name="Wang B."/>
            <person name="Yu K."/>
            <person name="Liang Q."/>
            <person name="Yang W."/>
            <person name="Lou X."/>
            <person name="Chen J."/>
            <person name="Feng M."/>
            <person name="Jian J."/>
            <person name="Zhang X."/>
            <person name="Luo G."/>
            <person name="Jiang Y."/>
            <person name="Liu J."/>
            <person name="Wang Z."/>
            <person name="Sha Y."/>
            <person name="Zhang B."/>
            <person name="Wu H."/>
            <person name="Tang D."/>
            <person name="Shen Q."/>
            <person name="Xue P."/>
            <person name="Zou S."/>
            <person name="Wang X."/>
            <person name="Liu X."/>
            <person name="Wang F."/>
            <person name="Yang Y."/>
            <person name="An X."/>
            <person name="Dong Z."/>
            <person name="Zhang K."/>
            <person name="Zhang X."/>
            <person name="Luo M.C."/>
            <person name="Dvorak J."/>
            <person name="Tong Y."/>
            <person name="Wang J."/>
            <person name="Yang H."/>
            <person name="Li Z."/>
            <person name="Wang D."/>
            <person name="Zhang A."/>
            <person name="Wang J."/>
        </authorList>
    </citation>
    <scope>NUCLEOTIDE SEQUENCE</scope>
</reference>
<gene>
    <name evidence="2" type="ORF">TRIUR3_10866</name>
</gene>
<dbReference type="OMA" id="ERASACK"/>